<dbReference type="AlphaFoldDB" id="A0A5D4KAD0"/>
<dbReference type="RefSeq" id="WP_187442818.1">
    <property type="nucleotide sequence ID" value="NZ_VTEH01000013.1"/>
</dbReference>
<sequence>MISRDNEKPISSLFSLRVFMIALLGMNLFIEWTAYLNFMADDSFLRTVILVIPLFQWPINLVCGPLSPASNGFVGPQTQYAGRYL</sequence>
<keyword evidence="1" id="KW-1133">Transmembrane helix</keyword>
<comment type="caution">
    <text evidence="2">The sequence shown here is derived from an EMBL/GenBank/DDBJ whole genome shotgun (WGS) entry which is preliminary data.</text>
</comment>
<dbReference type="Proteomes" id="UP000323317">
    <property type="component" value="Unassembled WGS sequence"/>
</dbReference>
<keyword evidence="1" id="KW-0812">Transmembrane</keyword>
<dbReference type="EMBL" id="VTEH01000013">
    <property type="protein sequence ID" value="TYR74248.1"/>
    <property type="molecule type" value="Genomic_DNA"/>
</dbReference>
<reference evidence="2 3" key="1">
    <citation type="submission" date="2019-08" db="EMBL/GenBank/DDBJ databases">
        <title>Bacillus genomes from the desert of Cuatro Cienegas, Coahuila.</title>
        <authorList>
            <person name="Olmedo-Alvarez G."/>
        </authorList>
    </citation>
    <scope>NUCLEOTIDE SEQUENCE [LARGE SCALE GENOMIC DNA]</scope>
    <source>
        <strain evidence="2 3">CH40_1T</strain>
    </source>
</reference>
<evidence type="ECO:0000256" key="1">
    <source>
        <dbReference type="SAM" id="Phobius"/>
    </source>
</evidence>
<gene>
    <name evidence="2" type="ORF">FZC79_15665</name>
</gene>
<keyword evidence="1" id="KW-0472">Membrane</keyword>
<accession>A0A5D4KAD0</accession>
<proteinExistence type="predicted"/>
<feature type="transmembrane region" description="Helical" evidence="1">
    <location>
        <begin position="12"/>
        <end position="32"/>
    </location>
</feature>
<name>A0A5D4KAD0_9BACI</name>
<evidence type="ECO:0000313" key="2">
    <source>
        <dbReference type="EMBL" id="TYR74248.1"/>
    </source>
</evidence>
<protein>
    <submittedName>
        <fullName evidence="2">Uncharacterized protein</fullName>
    </submittedName>
</protein>
<organism evidence="2 3">
    <name type="scientific">Rossellomorea vietnamensis</name>
    <dbReference type="NCBI Taxonomy" id="218284"/>
    <lineage>
        <taxon>Bacteria</taxon>
        <taxon>Bacillati</taxon>
        <taxon>Bacillota</taxon>
        <taxon>Bacilli</taxon>
        <taxon>Bacillales</taxon>
        <taxon>Bacillaceae</taxon>
        <taxon>Rossellomorea</taxon>
    </lineage>
</organism>
<evidence type="ECO:0000313" key="3">
    <source>
        <dbReference type="Proteomes" id="UP000323317"/>
    </source>
</evidence>